<reference evidence="2 3" key="2">
    <citation type="submission" date="2016-10" db="EMBL/GenBank/DDBJ databases">
        <title>Evaluation of Human, Veterinary and Environmental Mycobacterium chelonae Isolates by Core Genome Phylogenomic Analysis, Targeted Gene Comparison, and Anti-microbial Susceptibility Patterns: A Tale of Mistaken Identities.</title>
        <authorList>
            <person name="Fogelson S.B."/>
            <person name="Camus A.C."/>
            <person name="Lorenz W."/>
            <person name="Vasireddy R."/>
            <person name="Vasireddy S."/>
            <person name="Smith T."/>
            <person name="Brown-Elliott B.A."/>
            <person name="Wallace R.J.Jr."/>
            <person name="Hasan N.A."/>
            <person name="Reischl U."/>
            <person name="Sanchez S."/>
        </authorList>
    </citation>
    <scope>NUCLEOTIDE SEQUENCE [LARGE SCALE GENOMIC DNA]</scope>
    <source>
        <strain evidence="2 3">15518</strain>
    </source>
</reference>
<keyword evidence="3" id="KW-1185">Reference proteome</keyword>
<dbReference type="EMBL" id="MLIS01000001">
    <property type="protein sequence ID" value="OHU80734.1"/>
    <property type="molecule type" value="Genomic_DNA"/>
</dbReference>
<comment type="caution">
    <text evidence="2">The sequence shown here is derived from an EMBL/GenBank/DDBJ whole genome shotgun (WGS) entry which is preliminary data.</text>
</comment>
<name>A0A1S1KDF4_MYCCH</name>
<dbReference type="AlphaFoldDB" id="A0A1S1KDF4"/>
<dbReference type="GO" id="GO:0009306">
    <property type="term" value="P:protein secretion"/>
    <property type="evidence" value="ECO:0007669"/>
    <property type="project" value="InterPro"/>
</dbReference>
<proteinExistence type="predicted"/>
<accession>A0A1S1KDF4</accession>
<evidence type="ECO:0000313" key="3">
    <source>
        <dbReference type="Proteomes" id="UP000179441"/>
    </source>
</evidence>
<sequence>MIYQNVRTAVNAAHTKLTANAARLRELVYTSAMELDATADMYERTDRDSASNLDHTYSSIPGTL</sequence>
<gene>
    <name evidence="1" type="ORF">BKG62_14560</name>
    <name evidence="2" type="ORF">BKG84_13105</name>
</gene>
<dbReference type="Proteomes" id="UP000180113">
    <property type="component" value="Unassembled WGS sequence"/>
</dbReference>
<dbReference type="InterPro" id="IPR022536">
    <property type="entry name" value="EspC"/>
</dbReference>
<reference evidence="1 4" key="1">
    <citation type="submission" date="2016-10" db="EMBL/GenBank/DDBJ databases">
        <title>Evaluation of Human, Animal and Environmental Mycobacterium chelonae Isolates by Core Genome Phylogenomic Analysis, Targeted Gene Comparison, and Anti-microbial Susceptibility Patterns: A Tale of Mistaken Identities.</title>
        <authorList>
            <person name="Fogelson S.B."/>
            <person name="Camus A.C."/>
            <person name="Lorenz W."/>
            <person name="Vasireddy R."/>
            <person name="Vasireddy S."/>
            <person name="Smith T."/>
            <person name="Brown-Elliott B.A."/>
            <person name="Wallace R.J.Jr."/>
            <person name="Hasan N.A."/>
            <person name="Reischl U."/>
            <person name="Sanchez S."/>
        </authorList>
    </citation>
    <scope>NUCLEOTIDE SEQUENCE [LARGE SCALE GENOMIC DNA]</scope>
    <source>
        <strain evidence="1 4">42895</strain>
    </source>
</reference>
<dbReference type="EMBL" id="MLHW01000009">
    <property type="protein sequence ID" value="OHT52456.1"/>
    <property type="molecule type" value="Genomic_DNA"/>
</dbReference>
<dbReference type="Pfam" id="PF10824">
    <property type="entry name" value="T7SS_ESX_EspC"/>
    <property type="match status" value="1"/>
</dbReference>
<evidence type="ECO:0000313" key="1">
    <source>
        <dbReference type="EMBL" id="OHT52456.1"/>
    </source>
</evidence>
<organism evidence="2 3">
    <name type="scientific">Mycobacteroides chelonae</name>
    <name type="common">Mycobacterium chelonae</name>
    <dbReference type="NCBI Taxonomy" id="1774"/>
    <lineage>
        <taxon>Bacteria</taxon>
        <taxon>Bacillati</taxon>
        <taxon>Actinomycetota</taxon>
        <taxon>Actinomycetes</taxon>
        <taxon>Mycobacteriales</taxon>
        <taxon>Mycobacteriaceae</taxon>
        <taxon>Mycobacteroides</taxon>
    </lineage>
</organism>
<dbReference type="Proteomes" id="UP000179441">
    <property type="component" value="Unassembled WGS sequence"/>
</dbReference>
<evidence type="ECO:0000313" key="4">
    <source>
        <dbReference type="Proteomes" id="UP000180113"/>
    </source>
</evidence>
<protein>
    <submittedName>
        <fullName evidence="2">Uncharacterized protein</fullName>
    </submittedName>
</protein>
<evidence type="ECO:0000313" key="2">
    <source>
        <dbReference type="EMBL" id="OHU80734.1"/>
    </source>
</evidence>